<keyword evidence="4" id="KW-0732">Signal</keyword>
<keyword evidence="1" id="KW-0677">Repeat</keyword>
<evidence type="ECO:0000256" key="4">
    <source>
        <dbReference type="SAM" id="SignalP"/>
    </source>
</evidence>
<sequence>MTHATRTVLLILLMLAATGSGQVSASSPGEYFSKAYEHHMQGRQRDAVKLYSKAIEANPGYIQAYQMRAAALHTIQEYNAARMDYSTVIRLGDEYFKAVAYFNRGIVNYDDGKFDLAIMDFTEAISLDHKMTDAYVYRGIARSRTGDREGQVKDFVYAARFGDKTVRSWLEEHAPETLERDR</sequence>
<dbReference type="PROSITE" id="PS50005">
    <property type="entry name" value="TPR"/>
    <property type="match status" value="1"/>
</dbReference>
<dbReference type="InterPro" id="IPR011990">
    <property type="entry name" value="TPR-like_helical_dom_sf"/>
</dbReference>
<comment type="caution">
    <text evidence="5">The sequence shown here is derived from an EMBL/GenBank/DDBJ whole genome shotgun (WGS) entry which is preliminary data.</text>
</comment>
<proteinExistence type="predicted"/>
<evidence type="ECO:0000256" key="3">
    <source>
        <dbReference type="PROSITE-ProRule" id="PRU00339"/>
    </source>
</evidence>
<dbReference type="PANTHER" id="PTHR44858">
    <property type="entry name" value="TETRATRICOPEPTIDE REPEAT PROTEIN 6"/>
    <property type="match status" value="1"/>
</dbReference>
<dbReference type="Gene3D" id="1.25.40.10">
    <property type="entry name" value="Tetratricopeptide repeat domain"/>
    <property type="match status" value="2"/>
</dbReference>
<feature type="chain" id="PRO_5032489796" description="TPR repeat-containing protein" evidence="4">
    <location>
        <begin position="26"/>
        <end position="182"/>
    </location>
</feature>
<keyword evidence="2 3" id="KW-0802">TPR repeat</keyword>
<dbReference type="Pfam" id="PF13181">
    <property type="entry name" value="TPR_8"/>
    <property type="match status" value="1"/>
</dbReference>
<accession>A0A831WNM6</accession>
<evidence type="ECO:0000313" key="5">
    <source>
        <dbReference type="EMBL" id="HED30803.1"/>
    </source>
</evidence>
<evidence type="ECO:0000256" key="1">
    <source>
        <dbReference type="ARBA" id="ARBA00022737"/>
    </source>
</evidence>
<evidence type="ECO:0000256" key="2">
    <source>
        <dbReference type="ARBA" id="ARBA00022803"/>
    </source>
</evidence>
<dbReference type="InterPro" id="IPR050498">
    <property type="entry name" value="Ycf3"/>
</dbReference>
<organism evidence="5">
    <name type="scientific">Prosthecochloris aestuarii</name>
    <dbReference type="NCBI Taxonomy" id="1102"/>
    <lineage>
        <taxon>Bacteria</taxon>
        <taxon>Pseudomonadati</taxon>
        <taxon>Chlorobiota</taxon>
        <taxon>Chlorobiia</taxon>
        <taxon>Chlorobiales</taxon>
        <taxon>Chlorobiaceae</taxon>
        <taxon>Prosthecochloris</taxon>
    </lineage>
</organism>
<dbReference type="SUPFAM" id="SSF48452">
    <property type="entry name" value="TPR-like"/>
    <property type="match status" value="1"/>
</dbReference>
<dbReference type="EMBL" id="DSBW01000083">
    <property type="protein sequence ID" value="HED30803.1"/>
    <property type="molecule type" value="Genomic_DNA"/>
</dbReference>
<dbReference type="AlphaFoldDB" id="A0A831WNM6"/>
<name>A0A831WNM6_PROAE</name>
<dbReference type="SMART" id="SM00028">
    <property type="entry name" value="TPR"/>
    <property type="match status" value="3"/>
</dbReference>
<protein>
    <recommendedName>
        <fullName evidence="6">TPR repeat-containing protein</fullName>
    </recommendedName>
</protein>
<dbReference type="Proteomes" id="UP000886335">
    <property type="component" value="Unassembled WGS sequence"/>
</dbReference>
<feature type="signal peptide" evidence="4">
    <location>
        <begin position="1"/>
        <end position="25"/>
    </location>
</feature>
<dbReference type="PANTHER" id="PTHR44858:SF1">
    <property type="entry name" value="UDP-N-ACETYLGLUCOSAMINE--PEPTIDE N-ACETYLGLUCOSAMINYLTRANSFERASE SPINDLY-RELATED"/>
    <property type="match status" value="1"/>
</dbReference>
<reference evidence="5" key="1">
    <citation type="journal article" date="2020" name="mSystems">
        <title>Genome- and Community-Level Interaction Insights into Carbon Utilization and Element Cycling Functions of Hydrothermarchaeota in Hydrothermal Sediment.</title>
        <authorList>
            <person name="Zhou Z."/>
            <person name="Liu Y."/>
            <person name="Xu W."/>
            <person name="Pan J."/>
            <person name="Luo Z.H."/>
            <person name="Li M."/>
        </authorList>
    </citation>
    <scope>NUCLEOTIDE SEQUENCE [LARGE SCALE GENOMIC DNA]</scope>
    <source>
        <strain evidence="5">SpSt-1181</strain>
    </source>
</reference>
<dbReference type="InterPro" id="IPR019734">
    <property type="entry name" value="TPR_rpt"/>
</dbReference>
<gene>
    <name evidence="5" type="ORF">ENN50_03775</name>
</gene>
<feature type="repeat" description="TPR" evidence="3">
    <location>
        <begin position="98"/>
        <end position="131"/>
    </location>
</feature>
<evidence type="ECO:0008006" key="6">
    <source>
        <dbReference type="Google" id="ProtNLM"/>
    </source>
</evidence>